<comment type="catalytic activity">
    <reaction evidence="1">
        <text>1,6-anhydro-N-acetyl-beta-muramate + ATP + H2O = N-acetyl-D-muramate 6-phosphate + ADP + H(+)</text>
        <dbReference type="Rhea" id="RHEA:24952"/>
        <dbReference type="ChEBI" id="CHEBI:15377"/>
        <dbReference type="ChEBI" id="CHEBI:15378"/>
        <dbReference type="ChEBI" id="CHEBI:30616"/>
        <dbReference type="ChEBI" id="CHEBI:58690"/>
        <dbReference type="ChEBI" id="CHEBI:58722"/>
        <dbReference type="ChEBI" id="CHEBI:456216"/>
        <dbReference type="EC" id="2.7.1.170"/>
    </reaction>
</comment>
<comment type="pathway">
    <text evidence="1">Cell wall biogenesis; peptidoglycan recycling.</text>
</comment>
<dbReference type="Pfam" id="PF03702">
    <property type="entry name" value="AnmK"/>
    <property type="match status" value="1"/>
</dbReference>
<comment type="pathway">
    <text evidence="1">Amino-sugar metabolism; 1,6-anhydro-N-acetylmuramate degradation.</text>
</comment>
<keyword evidence="1" id="KW-0119">Carbohydrate metabolism</keyword>
<accession>A0A1H7LND2</accession>
<dbReference type="PANTHER" id="PTHR30605">
    <property type="entry name" value="ANHYDRO-N-ACETYLMURAMIC ACID KINASE"/>
    <property type="match status" value="1"/>
</dbReference>
<dbReference type="GO" id="GO:0005524">
    <property type="term" value="F:ATP binding"/>
    <property type="evidence" value="ECO:0007669"/>
    <property type="project" value="UniProtKB-UniRule"/>
</dbReference>
<dbReference type="InterPro" id="IPR005338">
    <property type="entry name" value="Anhydro_N_Ac-Mur_kinase"/>
</dbReference>
<feature type="binding site" evidence="1">
    <location>
        <begin position="13"/>
        <end position="20"/>
    </location>
    <ligand>
        <name>ATP</name>
        <dbReference type="ChEBI" id="CHEBI:30616"/>
    </ligand>
</feature>
<dbReference type="Proteomes" id="UP000199297">
    <property type="component" value="Unassembled WGS sequence"/>
</dbReference>
<gene>
    <name evidence="1" type="primary">anmK</name>
    <name evidence="2" type="ORF">SAMN05216262_104201</name>
</gene>
<dbReference type="SUPFAM" id="SSF53067">
    <property type="entry name" value="Actin-like ATPase domain"/>
    <property type="match status" value="1"/>
</dbReference>
<evidence type="ECO:0000313" key="2">
    <source>
        <dbReference type="EMBL" id="SEK99887.1"/>
    </source>
</evidence>
<dbReference type="GO" id="GO:0097175">
    <property type="term" value="P:1,6-anhydro-N-acetyl-beta-muramic acid catabolic process"/>
    <property type="evidence" value="ECO:0007669"/>
    <property type="project" value="UniProtKB-UniRule"/>
</dbReference>
<dbReference type="GO" id="GO:0016773">
    <property type="term" value="F:phosphotransferase activity, alcohol group as acceptor"/>
    <property type="evidence" value="ECO:0007669"/>
    <property type="project" value="UniProtKB-UniRule"/>
</dbReference>
<reference evidence="3" key="1">
    <citation type="submission" date="2016-10" db="EMBL/GenBank/DDBJ databases">
        <authorList>
            <person name="Varghese N."/>
            <person name="Submissions S."/>
        </authorList>
    </citation>
    <scope>NUCLEOTIDE SEQUENCE [LARGE SCALE GENOMIC DNA]</scope>
    <source>
        <strain evidence="3">CGMCC 1.9127</strain>
    </source>
</reference>
<keyword evidence="1" id="KW-0547">Nucleotide-binding</keyword>
<dbReference type="UniPathway" id="UPA00544"/>
<keyword evidence="1" id="KW-0067">ATP-binding</keyword>
<dbReference type="GO" id="GO:0009254">
    <property type="term" value="P:peptidoglycan turnover"/>
    <property type="evidence" value="ECO:0007669"/>
    <property type="project" value="UniProtKB-UniRule"/>
</dbReference>
<keyword evidence="1 2" id="KW-0418">Kinase</keyword>
<comment type="similarity">
    <text evidence="1">Belongs to the anhydro-N-acetylmuramic acid kinase family.</text>
</comment>
<protein>
    <recommendedName>
        <fullName evidence="1">Anhydro-N-acetylmuramic acid kinase</fullName>
        <ecNumber evidence="1">2.7.1.170</ecNumber>
    </recommendedName>
    <alternativeName>
        <fullName evidence="1">AnhMurNAc kinase</fullName>
    </alternativeName>
</protein>
<sequence>MVDKVRYIGLMSGTSADGIDLALVEFDPTEQQHANAANLKASYYQAYDDDTQAQIMSLYDASPHELDRANSLHIELAEQFAQAITAFLQQENLTAADITAIGCHGQTIRHRPASGQYNRRPFTLQIGCLQTLALLTGVRVVGDFRAKDIALGGQGAPLVPAFHQAIFGCAEKDVFVVNIGGIANISFLPHKADASTLGFDTGPGNALLDYWYSQHQTGRFDPQGQWASTGTVCPALLKQMLSDDYFLQAAPKSTGREYFNSQWLAKYCANSSLPAADIQATLTTLTADTIAQAIKQLSRQAKVYICGGGMNNNHLISLLNQKLENHQLIKTEQKNISSDALEAMAFAWLAFAFDENIFGNIPAVTGASRPAVLGVSVNP</sequence>
<dbReference type="GO" id="GO:0016301">
    <property type="term" value="F:kinase activity"/>
    <property type="evidence" value="ECO:0007669"/>
    <property type="project" value="UniProtKB-KW"/>
</dbReference>
<organism evidence="2 3">
    <name type="scientific">Colwellia chukchiensis</name>
    <dbReference type="NCBI Taxonomy" id="641665"/>
    <lineage>
        <taxon>Bacteria</taxon>
        <taxon>Pseudomonadati</taxon>
        <taxon>Pseudomonadota</taxon>
        <taxon>Gammaproteobacteria</taxon>
        <taxon>Alteromonadales</taxon>
        <taxon>Colwelliaceae</taxon>
        <taxon>Colwellia</taxon>
    </lineage>
</organism>
<name>A0A1H7LND2_9GAMM</name>
<dbReference type="GO" id="GO:0006040">
    <property type="term" value="P:amino sugar metabolic process"/>
    <property type="evidence" value="ECO:0007669"/>
    <property type="project" value="InterPro"/>
</dbReference>
<keyword evidence="3" id="KW-1185">Reference proteome</keyword>
<comment type="function">
    <text evidence="1">Catalyzes the specific phosphorylation of 1,6-anhydro-N-acetylmuramic acid (anhMurNAc) with the simultaneous cleavage of the 1,6-anhydro ring, generating MurNAc-6-P. Is required for the utilization of anhMurNAc either imported from the medium or derived from its own cell wall murein, and thus plays a role in cell wall recycling.</text>
</comment>
<dbReference type="InterPro" id="IPR043129">
    <property type="entry name" value="ATPase_NBD"/>
</dbReference>
<proteinExistence type="inferred from homology"/>
<dbReference type="NCBIfam" id="NF007139">
    <property type="entry name" value="PRK09585.1-3"/>
    <property type="match status" value="1"/>
</dbReference>
<dbReference type="EMBL" id="FOBI01000004">
    <property type="protein sequence ID" value="SEK99887.1"/>
    <property type="molecule type" value="Genomic_DNA"/>
</dbReference>
<dbReference type="STRING" id="641665.GCA_002104455_02805"/>
<evidence type="ECO:0000313" key="3">
    <source>
        <dbReference type="Proteomes" id="UP000199297"/>
    </source>
</evidence>
<dbReference type="CDD" id="cd24050">
    <property type="entry name" value="ASKHA_NBD_ANMK"/>
    <property type="match status" value="1"/>
</dbReference>
<dbReference type="PANTHER" id="PTHR30605:SF0">
    <property type="entry name" value="ANHYDRO-N-ACETYLMURAMIC ACID KINASE"/>
    <property type="match status" value="1"/>
</dbReference>
<dbReference type="UniPathway" id="UPA00343"/>
<keyword evidence="1" id="KW-0808">Transferase</keyword>
<dbReference type="HAMAP" id="MF_01270">
    <property type="entry name" value="AnhMurNAc_kinase"/>
    <property type="match status" value="1"/>
</dbReference>
<dbReference type="AlphaFoldDB" id="A0A1H7LND2"/>
<dbReference type="EC" id="2.7.1.170" evidence="1"/>
<evidence type="ECO:0000256" key="1">
    <source>
        <dbReference type="HAMAP-Rule" id="MF_01270"/>
    </source>
</evidence>
<dbReference type="Gene3D" id="3.30.420.40">
    <property type="match status" value="2"/>
</dbReference>